<name>A0A0B8P128_9VIBR</name>
<keyword evidence="1 2" id="KW-0732">Signal</keyword>
<dbReference type="Pfam" id="PF06178">
    <property type="entry name" value="KdgM"/>
    <property type="match status" value="1"/>
</dbReference>
<protein>
    <recommendedName>
        <fullName evidence="5">N-acetylneuraminic acid outer membrane channel protein nanC</fullName>
    </recommendedName>
</protein>
<organism evidence="3 4">
    <name type="scientific">Vibrio ishigakensis</name>
    <dbReference type="NCBI Taxonomy" id="1481914"/>
    <lineage>
        <taxon>Bacteria</taxon>
        <taxon>Pseudomonadati</taxon>
        <taxon>Pseudomonadota</taxon>
        <taxon>Gammaproteobacteria</taxon>
        <taxon>Vibrionales</taxon>
        <taxon>Vibrionaceae</taxon>
        <taxon>Vibrio</taxon>
    </lineage>
</organism>
<dbReference type="GO" id="GO:0015288">
    <property type="term" value="F:porin activity"/>
    <property type="evidence" value="ECO:0007669"/>
    <property type="project" value="TreeGrafter"/>
</dbReference>
<evidence type="ECO:0008006" key="5">
    <source>
        <dbReference type="Google" id="ProtNLM"/>
    </source>
</evidence>
<proteinExistence type="predicted"/>
<dbReference type="PANTHER" id="PTHR38105">
    <property type="entry name" value="OUTER MEMBRANE PROTEIN-RELATED-RELATED"/>
    <property type="match status" value="1"/>
</dbReference>
<accession>A0A0B8P128</accession>
<reference evidence="3 4" key="1">
    <citation type="submission" date="2015-01" db="EMBL/GenBank/DDBJ databases">
        <title>Vibrio sp. C5 JCM 19232 whole genome shotgun sequence.</title>
        <authorList>
            <person name="Sawabe T."/>
            <person name="Meirelles P."/>
            <person name="Feng G."/>
            <person name="Sayaka M."/>
            <person name="Hattori M."/>
            <person name="Ohkuma M."/>
        </authorList>
    </citation>
    <scope>NUCLEOTIDE SEQUENCE [LARGE SCALE GENOMIC DNA]</scope>
    <source>
        <strain evidence="3 4">JCM19232</strain>
    </source>
</reference>
<dbReference type="Proteomes" id="UP000031670">
    <property type="component" value="Unassembled WGS sequence"/>
</dbReference>
<evidence type="ECO:0000313" key="4">
    <source>
        <dbReference type="Proteomes" id="UP000031670"/>
    </source>
</evidence>
<gene>
    <name evidence="3" type="ORF">JCM19232_813</name>
</gene>
<comment type="caution">
    <text evidence="3">The sequence shown here is derived from an EMBL/GenBank/DDBJ whole genome shotgun (WGS) entry which is preliminary data.</text>
</comment>
<dbReference type="Gene3D" id="2.40.160.40">
    <property type="entry name" value="monomeric porin ompg"/>
    <property type="match status" value="1"/>
</dbReference>
<evidence type="ECO:0000313" key="3">
    <source>
        <dbReference type="EMBL" id="GAM60480.1"/>
    </source>
</evidence>
<sequence>MKTINKVTIALLTTVAAASVNAGSLDYRGEYKHESEEFAHRIKIGSSVKISDPAKLYFSVEQKFNSHDKSDFFNQVERGDSEFDWGVAYNLDKNWYIQPGMPITFGNGKTTYKPQFRIGYKADFGLTTALRYRHEFQSFVDGTSDATSSDGTGKISRDGKTIQQGKITLTGSYKFSDEAWKNLQLSYEANYNHNYDDVRLANNENWDWDLGLKVGYKIDNFRPYVEFWNIKGKDGSTTDDRQLRTRVGITYSF</sequence>
<dbReference type="GO" id="GO:0009279">
    <property type="term" value="C:cell outer membrane"/>
    <property type="evidence" value="ECO:0007669"/>
    <property type="project" value="TreeGrafter"/>
</dbReference>
<feature type="chain" id="PRO_5002121713" description="N-acetylneuraminic acid outer membrane channel protein nanC" evidence="2">
    <location>
        <begin position="23"/>
        <end position="253"/>
    </location>
</feature>
<evidence type="ECO:0000256" key="1">
    <source>
        <dbReference type="ARBA" id="ARBA00022729"/>
    </source>
</evidence>
<dbReference type="InterPro" id="IPR009331">
    <property type="entry name" value="Oligogalacturonate-sp_porin"/>
</dbReference>
<reference evidence="3 4" key="2">
    <citation type="submission" date="2015-01" db="EMBL/GenBank/DDBJ databases">
        <authorList>
            <consortium name="NBRP consortium"/>
            <person name="Sawabe T."/>
            <person name="Meirelles P."/>
            <person name="Feng G."/>
            <person name="Sayaka M."/>
            <person name="Hattori M."/>
            <person name="Ohkuma M."/>
        </authorList>
    </citation>
    <scope>NUCLEOTIDE SEQUENCE [LARGE SCALE GENOMIC DNA]</scope>
    <source>
        <strain evidence="3 4">JCM19232</strain>
    </source>
</reference>
<dbReference type="InterPro" id="IPR053713">
    <property type="entry name" value="Bact_OM_Channel_sf"/>
</dbReference>
<dbReference type="SUPFAM" id="SSF56935">
    <property type="entry name" value="Porins"/>
    <property type="match status" value="1"/>
</dbReference>
<dbReference type="GO" id="GO:0015772">
    <property type="term" value="P:oligosaccharide transport"/>
    <property type="evidence" value="ECO:0007669"/>
    <property type="project" value="TreeGrafter"/>
</dbReference>
<dbReference type="PANTHER" id="PTHR38105:SF5">
    <property type="entry name" value="OUTER MEMBRANE PROTEIN"/>
    <property type="match status" value="1"/>
</dbReference>
<dbReference type="EMBL" id="BBSA01000001">
    <property type="protein sequence ID" value="GAM60480.1"/>
    <property type="molecule type" value="Genomic_DNA"/>
</dbReference>
<evidence type="ECO:0000256" key="2">
    <source>
        <dbReference type="SAM" id="SignalP"/>
    </source>
</evidence>
<dbReference type="AlphaFoldDB" id="A0A0B8P128"/>
<feature type="signal peptide" evidence="2">
    <location>
        <begin position="1"/>
        <end position="22"/>
    </location>
</feature>